<accession>M0CAE5</accession>
<feature type="region of interest" description="Disordered" evidence="1">
    <location>
        <begin position="880"/>
        <end position="899"/>
    </location>
</feature>
<protein>
    <submittedName>
        <fullName evidence="3">von Willebrand factor A</fullName>
    </submittedName>
</protein>
<organism evidence="3 4">
    <name type="scientific">Natrinema limicola JCM 13563</name>
    <dbReference type="NCBI Taxonomy" id="1230457"/>
    <lineage>
        <taxon>Archaea</taxon>
        <taxon>Methanobacteriati</taxon>
        <taxon>Methanobacteriota</taxon>
        <taxon>Stenosarchaea group</taxon>
        <taxon>Halobacteria</taxon>
        <taxon>Halobacteriales</taxon>
        <taxon>Natrialbaceae</taxon>
        <taxon>Natrinema</taxon>
    </lineage>
</organism>
<dbReference type="Proteomes" id="UP000011615">
    <property type="component" value="Unassembled WGS sequence"/>
</dbReference>
<dbReference type="STRING" id="1230457.C476_12711"/>
<proteinExistence type="predicted"/>
<feature type="domain" description="VWFA" evidence="2">
    <location>
        <begin position="546"/>
        <end position="711"/>
    </location>
</feature>
<dbReference type="InterPro" id="IPR036465">
    <property type="entry name" value="vWFA_dom_sf"/>
</dbReference>
<dbReference type="RefSeq" id="WP_008013530.1">
    <property type="nucleotide sequence ID" value="NZ_AOIT01000049.1"/>
</dbReference>
<dbReference type="Gene3D" id="3.40.50.410">
    <property type="entry name" value="von Willebrand factor, type A domain"/>
    <property type="match status" value="1"/>
</dbReference>
<feature type="region of interest" description="Disordered" evidence="1">
    <location>
        <begin position="32"/>
        <end position="91"/>
    </location>
</feature>
<dbReference type="OrthoDB" id="8638at2157"/>
<comment type="caution">
    <text evidence="3">The sequence shown here is derived from an EMBL/GenBank/DDBJ whole genome shotgun (WGS) entry which is preliminary data.</text>
</comment>
<evidence type="ECO:0000256" key="1">
    <source>
        <dbReference type="SAM" id="MobiDB-lite"/>
    </source>
</evidence>
<dbReference type="InterPro" id="IPR002035">
    <property type="entry name" value="VWF_A"/>
</dbReference>
<dbReference type="PANTHER" id="PTHR24020">
    <property type="entry name" value="COLLAGEN ALPHA"/>
    <property type="match status" value="1"/>
</dbReference>
<dbReference type="CDD" id="cd00198">
    <property type="entry name" value="vWFA"/>
    <property type="match status" value="1"/>
</dbReference>
<dbReference type="eggNOG" id="arCOG02902">
    <property type="taxonomic scope" value="Archaea"/>
</dbReference>
<feature type="compositionally biased region" description="Polar residues" evidence="1">
    <location>
        <begin position="32"/>
        <end position="47"/>
    </location>
</feature>
<evidence type="ECO:0000313" key="4">
    <source>
        <dbReference type="Proteomes" id="UP000011615"/>
    </source>
</evidence>
<gene>
    <name evidence="3" type="ORF">C476_12711</name>
</gene>
<dbReference type="SUPFAM" id="SSF53300">
    <property type="entry name" value="vWA-like"/>
    <property type="match status" value="1"/>
</dbReference>
<dbReference type="SMART" id="SM00327">
    <property type="entry name" value="VWA"/>
    <property type="match status" value="1"/>
</dbReference>
<dbReference type="EMBL" id="AOIT01000049">
    <property type="protein sequence ID" value="ELZ19322.1"/>
    <property type="molecule type" value="Genomic_DNA"/>
</dbReference>
<sequence>MGFNKDSVVAIIFAVLMATSLIAMPALASEPSATTGNERVASVTAQTGNGPAPAIGPPGQNGGGPPVQNDGGPPRHSDGGGPPGHNRGDVNVTVPALEENTSLETVLNATYRLEELEIEKGTAAATAANDTVDSVNALAQEYRRLRYVDSQAAFDHLADAQRSLARLQANVDEDDKATVGAISEELYAAGNASARLSVADANAVVTANEGEFRNPGQRQKAQSALGNAIDSLKRADRTVSSASVGDTKGNGAEIGPADRAKALTHLGNARKHAERALDTVEANTKPTLSLTQGVPFERNGTVQVSVKATLADVRPYVYNNATVTVEGDADAEPISLVAGEAAGTNATGSTLVDLGSEPENVTVTVTATAEHDDDRTVNATHEISVAEADIVRERPDPDEYRTVEVENKSAGVSVAVSGNGLDETDVSITNETPETDDDYRAGPMVRIENERPIDEATVEIPVDKDALEDEENLSIVTWDPTSDEPWTPVETEINRDAGVATADVDHFSFFSVFRIEEWEDETSDTITLDDNRTGDVGNGSGIKKTDFVFVLDESGSMGGSKIHYAELAGKRFVGALTDDERAGRVGYASGASLDQPLTTDHDAVNSSLERLSAGGGTDTEAGLRVGLDHLQKDSWENRSEVMILLSDGKSNSGSYPLSVAEDAADAGIEISTVGLGNNINENELREIAATTGGDFYHVKQKEDLPDTFERVAENQTSPDLQDTNGDGIPDLVAEMDLSMPTGEPGVVGEPLNLDPIALDTSGDGIRDNETVDINYRVFRENNETKLHATVTHAEHHPARIDTTGDGLTDAEQLTGWEITYTDSRSDSLEFLSELEDADDIEDLAGLEGDILEIDTVHANPLVSDTNGDGVTDVEERRLGTDPKARDTTGDGIADAEAQNGDYDPTLFDIGSPEITVTYATFNDPDADVDLKDPVDVDWSSGQLEFSDPVDASARVSGSYGVDFVVSDSAGLDEARVVRDDNVEETVPLSGQWDDADVEFDIGTVDTFTDSFAGSKVTVQADDRHEIINGVGTTEAAAVEVRGVWAAASEEIRSQGVSDPRIERDLGTLQGMTTGAGESIDSLRALYNDPVGTITAVREIPGAILNLDEIIAAMPDSIEAQQRHNNPHDPDEDPRLYESYRQGWYEGYIAWFVIESAIPAGEAGKALKSSKRVQKTVDELSTSRIRRAAQMAGRASRTAKAPVRYGKLQFSRGLAAGKGLTQDAGQQILIRIPSTGQQYQVSKLLNRNDIDASEINSRSVDEQRQLGDFISRHGESGVRVAADGGEELRKIVVTGKLDSATTDRLSRAYDRELIDEADLQRIGRGLDKGNLDQAAVQKALARANQLDAKGHEVVKVKTAKQANRVYRERDDQPPHKEGTAVIEYEAQSPERFVRVYDGEGDPGGPWLMKENEFSDLSTREDVMNRFGLSEEWQDYNRVAEVTIGSGENQDLRIEMSTAGSIKDTEADVTRPGGGTQHHATEFVQGWEDLSDLESFLKNT</sequence>
<dbReference type="PROSITE" id="PS50234">
    <property type="entry name" value="VWFA"/>
    <property type="match status" value="1"/>
</dbReference>
<dbReference type="Pfam" id="PF00092">
    <property type="entry name" value="VWA"/>
    <property type="match status" value="1"/>
</dbReference>
<reference evidence="3 4" key="1">
    <citation type="journal article" date="2014" name="PLoS Genet.">
        <title>Phylogenetically driven sequencing of extremely halophilic archaea reveals strategies for static and dynamic osmo-response.</title>
        <authorList>
            <person name="Becker E.A."/>
            <person name="Seitzer P.M."/>
            <person name="Tritt A."/>
            <person name="Larsen D."/>
            <person name="Krusor M."/>
            <person name="Yao A.I."/>
            <person name="Wu D."/>
            <person name="Madern D."/>
            <person name="Eisen J.A."/>
            <person name="Darling A.E."/>
            <person name="Facciotti M.T."/>
        </authorList>
    </citation>
    <scope>NUCLEOTIDE SEQUENCE [LARGE SCALE GENOMIC DNA]</scope>
    <source>
        <strain evidence="3 4">JCM 13563</strain>
    </source>
</reference>
<dbReference type="eggNOG" id="arCOG07561">
    <property type="taxonomic scope" value="Archaea"/>
</dbReference>
<dbReference type="InterPro" id="IPR050525">
    <property type="entry name" value="ECM_Assembly_Org"/>
</dbReference>
<evidence type="ECO:0000313" key="3">
    <source>
        <dbReference type="EMBL" id="ELZ19322.1"/>
    </source>
</evidence>
<evidence type="ECO:0000259" key="2">
    <source>
        <dbReference type="PROSITE" id="PS50234"/>
    </source>
</evidence>
<dbReference type="PATRIC" id="fig|1230457.4.peg.2556"/>
<keyword evidence="4" id="KW-1185">Reference proteome</keyword>
<name>M0CAE5_9EURY</name>